<proteinExistence type="predicted"/>
<feature type="region of interest" description="Disordered" evidence="1">
    <location>
        <begin position="51"/>
        <end position="87"/>
    </location>
</feature>
<sequence>MLQEGLEIGIRDCIENLQNVLTTQTEIDLKDKPQSVQPTIKVATTTKNNTIEVVPPQDSPKEIPQQEPQKALAPVVQKPTPKATKETTKAPILAKDLSIANRGKSLWITTSIRLI</sequence>
<protein>
    <submittedName>
        <fullName evidence="2">Uncharacterized protein</fullName>
    </submittedName>
</protein>
<dbReference type="Proteomes" id="UP000826146">
    <property type="component" value="Chromosome"/>
</dbReference>
<keyword evidence="3" id="KW-1185">Reference proteome</keyword>
<name>A0ABN6I8L0_9HELI</name>
<evidence type="ECO:0000256" key="1">
    <source>
        <dbReference type="SAM" id="MobiDB-lite"/>
    </source>
</evidence>
<evidence type="ECO:0000313" key="2">
    <source>
        <dbReference type="EMBL" id="BCZ19357.1"/>
    </source>
</evidence>
<gene>
    <name evidence="2" type="ORF">NHP190012_09990</name>
</gene>
<dbReference type="EMBL" id="AP024819">
    <property type="protein sequence ID" value="BCZ19357.1"/>
    <property type="molecule type" value="Genomic_DNA"/>
</dbReference>
<reference evidence="2 3" key="1">
    <citation type="submission" date="2021-07" db="EMBL/GenBank/DDBJ databases">
        <title>Novel Helicobacter sp. Isolated from a cat.</title>
        <authorList>
            <person name="Rimbara E."/>
            <person name="Suzuki M."/>
        </authorList>
    </citation>
    <scope>NUCLEOTIDE SEQUENCE [LARGE SCALE GENOMIC DNA]</scope>
    <source>
        <strain evidence="3">NHP19-012</strain>
    </source>
</reference>
<accession>A0ABN6I8L0</accession>
<organism evidence="2 3">
    <name type="scientific">Helicobacter gastrofelis</name>
    <dbReference type="NCBI Taxonomy" id="2849642"/>
    <lineage>
        <taxon>Bacteria</taxon>
        <taxon>Pseudomonadati</taxon>
        <taxon>Campylobacterota</taxon>
        <taxon>Epsilonproteobacteria</taxon>
        <taxon>Campylobacterales</taxon>
        <taxon>Helicobacteraceae</taxon>
        <taxon>Helicobacter</taxon>
    </lineage>
</organism>
<evidence type="ECO:0000313" key="3">
    <source>
        <dbReference type="Proteomes" id="UP000826146"/>
    </source>
</evidence>